<evidence type="ECO:0000256" key="3">
    <source>
        <dbReference type="ARBA" id="ARBA00022475"/>
    </source>
</evidence>
<dbReference type="InterPro" id="IPR050388">
    <property type="entry name" value="ABC_Ni/Peptide_Import"/>
</dbReference>
<comment type="caution">
    <text evidence="8">The sequence shown here is derived from an EMBL/GenBank/DDBJ whole genome shotgun (WGS) entry which is preliminary data.</text>
</comment>
<dbReference type="EMBL" id="BARU01035267">
    <property type="protein sequence ID" value="GAH73104.1"/>
    <property type="molecule type" value="Genomic_DNA"/>
</dbReference>
<accession>X1J439</accession>
<dbReference type="GO" id="GO:0005524">
    <property type="term" value="F:ATP binding"/>
    <property type="evidence" value="ECO:0007669"/>
    <property type="project" value="InterPro"/>
</dbReference>
<keyword evidence="3" id="KW-1003">Cell membrane</keyword>
<keyword evidence="4" id="KW-1278">Translocase</keyword>
<dbReference type="PANTHER" id="PTHR43297:SF13">
    <property type="entry name" value="NICKEL ABC TRANSPORTER, ATP-BINDING PROTEIN"/>
    <property type="match status" value="1"/>
</dbReference>
<dbReference type="GO" id="GO:0016887">
    <property type="term" value="F:ATP hydrolysis activity"/>
    <property type="evidence" value="ECO:0007669"/>
    <property type="project" value="InterPro"/>
</dbReference>
<dbReference type="GO" id="GO:0006811">
    <property type="term" value="P:monoatomic ion transport"/>
    <property type="evidence" value="ECO:0007669"/>
    <property type="project" value="UniProtKB-KW"/>
</dbReference>
<evidence type="ECO:0000256" key="5">
    <source>
        <dbReference type="ARBA" id="ARBA00023065"/>
    </source>
</evidence>
<dbReference type="Pfam" id="PF00005">
    <property type="entry name" value="ABC_tran"/>
    <property type="match status" value="1"/>
</dbReference>
<feature type="non-terminal residue" evidence="8">
    <location>
        <position position="86"/>
    </location>
</feature>
<evidence type="ECO:0000256" key="6">
    <source>
        <dbReference type="ARBA" id="ARBA00023136"/>
    </source>
</evidence>
<keyword evidence="2" id="KW-0813">Transport</keyword>
<dbReference type="SUPFAM" id="SSF52540">
    <property type="entry name" value="P-loop containing nucleoside triphosphate hydrolases"/>
    <property type="match status" value="1"/>
</dbReference>
<dbReference type="Gene3D" id="3.40.50.300">
    <property type="entry name" value="P-loop containing nucleotide triphosphate hydrolases"/>
    <property type="match status" value="1"/>
</dbReference>
<evidence type="ECO:0000259" key="7">
    <source>
        <dbReference type="Pfam" id="PF00005"/>
    </source>
</evidence>
<feature type="domain" description="ABC transporter" evidence="7">
    <location>
        <begin position="24"/>
        <end position="74"/>
    </location>
</feature>
<evidence type="ECO:0000256" key="2">
    <source>
        <dbReference type="ARBA" id="ARBA00022448"/>
    </source>
</evidence>
<protein>
    <recommendedName>
        <fullName evidence="7">ABC transporter domain-containing protein</fullName>
    </recommendedName>
</protein>
<evidence type="ECO:0000256" key="4">
    <source>
        <dbReference type="ARBA" id="ARBA00022967"/>
    </source>
</evidence>
<dbReference type="PANTHER" id="PTHR43297">
    <property type="entry name" value="OLIGOPEPTIDE TRANSPORT ATP-BINDING PROTEIN APPD"/>
    <property type="match status" value="1"/>
</dbReference>
<organism evidence="8">
    <name type="scientific">marine sediment metagenome</name>
    <dbReference type="NCBI Taxonomy" id="412755"/>
    <lineage>
        <taxon>unclassified sequences</taxon>
        <taxon>metagenomes</taxon>
        <taxon>ecological metagenomes</taxon>
    </lineage>
</organism>
<reference evidence="8" key="1">
    <citation type="journal article" date="2014" name="Front. Microbiol.">
        <title>High frequency of phylogenetically diverse reductive dehalogenase-homologous genes in deep subseafloor sedimentary metagenomes.</title>
        <authorList>
            <person name="Kawai M."/>
            <person name="Futagami T."/>
            <person name="Toyoda A."/>
            <person name="Takaki Y."/>
            <person name="Nishi S."/>
            <person name="Hori S."/>
            <person name="Arai W."/>
            <person name="Tsubouchi T."/>
            <person name="Morono Y."/>
            <person name="Uchiyama I."/>
            <person name="Ito T."/>
            <person name="Fujiyama A."/>
            <person name="Inagaki F."/>
            <person name="Takami H."/>
        </authorList>
    </citation>
    <scope>NUCLEOTIDE SEQUENCE</scope>
    <source>
        <strain evidence="8">Expedition CK06-06</strain>
    </source>
</reference>
<dbReference type="AlphaFoldDB" id="X1J439"/>
<dbReference type="InterPro" id="IPR027417">
    <property type="entry name" value="P-loop_NTPase"/>
</dbReference>
<name>X1J439_9ZZZZ</name>
<sequence length="86" mass="9383">MNELLQIRGLTVRFYTYEGVVQALENVNLDINRKETFGLVGETGCGKTLTALSILRLVLPPGQIEGGSIYFNANNGNKPVDLLTIS</sequence>
<proteinExistence type="predicted"/>
<keyword evidence="6" id="KW-0472">Membrane</keyword>
<dbReference type="InterPro" id="IPR003439">
    <property type="entry name" value="ABC_transporter-like_ATP-bd"/>
</dbReference>
<evidence type="ECO:0000313" key="8">
    <source>
        <dbReference type="EMBL" id="GAH73104.1"/>
    </source>
</evidence>
<comment type="subcellular location">
    <subcellularLocation>
        <location evidence="1">Membrane</location>
    </subcellularLocation>
</comment>
<evidence type="ECO:0000256" key="1">
    <source>
        <dbReference type="ARBA" id="ARBA00004370"/>
    </source>
</evidence>
<keyword evidence="5" id="KW-0406">Ion transport</keyword>
<dbReference type="GO" id="GO:0016020">
    <property type="term" value="C:membrane"/>
    <property type="evidence" value="ECO:0007669"/>
    <property type="project" value="UniProtKB-SubCell"/>
</dbReference>
<gene>
    <name evidence="8" type="ORF">S03H2_55232</name>
</gene>